<gene>
    <name evidence="1" type="ORF">CAEBREN_20895</name>
</gene>
<dbReference type="AlphaFoldDB" id="G0MIY3"/>
<dbReference type="Proteomes" id="UP000008068">
    <property type="component" value="Unassembled WGS sequence"/>
</dbReference>
<evidence type="ECO:0000313" key="2">
    <source>
        <dbReference type="Proteomes" id="UP000008068"/>
    </source>
</evidence>
<keyword evidence="2" id="KW-1185">Reference proteome</keyword>
<sequence>MKSKKLKYCLSLSKTRISVDLIKFTLSSEISEIKMEKGNQKLTFRIRRISCSQRENHNHSWQSWCPKLQNVLNLKKEDGEMEAIRKLMDYLDPVLVFKKTSVTIEESEFVEPFFSWNKVKKFEELTISKEPSRDPTTGEPLAINVTLQIYHKILDFRVLNLKLCIHVVDHPGIQYQYQSSRRAMTINFMRMPLLVQEVVSKHIKWNGFDFTKLVVELLKSRKLRYCIALSKTHISVDSIKFKLASKNSEIKMQKGSKKLTIRVSSLPVPSTLWLYQSRMFSMHQIRYMKSQQPWWPEPPEVINVKKEEREMETIRRVMDYLNPFLIFKNTSVKIEESEFVDEFFSWNKTQKFEELTISKGFSRDQTMGEPLAINVTSRILLQILEKFEAQSLKLCLQVIDAPNFQYQFSPDKNYKFKRINIEWTGWLDVDSLLTLNTQSIYCDNNVYQQNALIYLKS</sequence>
<dbReference type="PANTHER" id="PTHR21503:SF8">
    <property type="entry name" value="F-BOX ASSOCIATED DOMAIN-CONTAINING PROTEIN-RELATED"/>
    <property type="match status" value="1"/>
</dbReference>
<reference evidence="2" key="1">
    <citation type="submission" date="2011-07" db="EMBL/GenBank/DDBJ databases">
        <authorList>
            <consortium name="Caenorhabditis brenneri Sequencing and Analysis Consortium"/>
            <person name="Wilson R.K."/>
        </authorList>
    </citation>
    <scope>NUCLEOTIDE SEQUENCE [LARGE SCALE GENOMIC DNA]</scope>
    <source>
        <strain evidence="2">PB2801</strain>
    </source>
</reference>
<organism evidence="2">
    <name type="scientific">Caenorhabditis brenneri</name>
    <name type="common">Nematode worm</name>
    <dbReference type="NCBI Taxonomy" id="135651"/>
    <lineage>
        <taxon>Eukaryota</taxon>
        <taxon>Metazoa</taxon>
        <taxon>Ecdysozoa</taxon>
        <taxon>Nematoda</taxon>
        <taxon>Chromadorea</taxon>
        <taxon>Rhabditida</taxon>
        <taxon>Rhabditina</taxon>
        <taxon>Rhabditomorpha</taxon>
        <taxon>Rhabditoidea</taxon>
        <taxon>Rhabditidae</taxon>
        <taxon>Peloderinae</taxon>
        <taxon>Caenorhabditis</taxon>
    </lineage>
</organism>
<evidence type="ECO:0000313" key="1">
    <source>
        <dbReference type="EMBL" id="EGT31303.1"/>
    </source>
</evidence>
<dbReference type="HOGENOM" id="CLU_598839_0_0_1"/>
<dbReference type="EMBL" id="GL379796">
    <property type="protein sequence ID" value="EGT31303.1"/>
    <property type="molecule type" value="Genomic_DNA"/>
</dbReference>
<proteinExistence type="predicted"/>
<protein>
    <submittedName>
        <fullName evidence="1">Uncharacterized protein</fullName>
    </submittedName>
</protein>
<dbReference type="PANTHER" id="PTHR21503">
    <property type="entry name" value="F-BOX-CONTAINING HYPOTHETICAL PROTEIN C.ELEGANS"/>
    <property type="match status" value="1"/>
</dbReference>
<accession>G0MIY3</accession>
<name>G0MIY3_CAEBE</name>
<dbReference type="InParanoid" id="G0MIY3"/>